<reference evidence="1" key="1">
    <citation type="submission" date="2020-11" db="EMBL/GenBank/DDBJ databases">
        <authorList>
            <person name="Konstantinou D."/>
            <person name="Gkelis S."/>
            <person name="Popin R."/>
            <person name="Fewer D."/>
            <person name="Sivonen K."/>
        </authorList>
    </citation>
    <scope>NUCLEOTIDE SEQUENCE</scope>
    <source>
        <strain evidence="1">TAU-MAC 1115</strain>
    </source>
</reference>
<dbReference type="RefSeq" id="WP_215607631.1">
    <property type="nucleotide sequence ID" value="NZ_JADOES010000005.1"/>
</dbReference>
<reference evidence="1" key="2">
    <citation type="journal article" date="2021" name="Mar. Drugs">
        <title>Genome Reduction and Secondary Metabolism of the Marine Sponge-Associated Cyanobacterium Leptothoe.</title>
        <authorList>
            <person name="Konstantinou D."/>
            <person name="Popin R.V."/>
            <person name="Fewer D.P."/>
            <person name="Sivonen K."/>
            <person name="Gkelis S."/>
        </authorList>
    </citation>
    <scope>NUCLEOTIDE SEQUENCE</scope>
    <source>
        <strain evidence="1">TAU-MAC 1115</strain>
    </source>
</reference>
<dbReference type="Proteomes" id="UP000717364">
    <property type="component" value="Unassembled WGS sequence"/>
</dbReference>
<proteinExistence type="predicted"/>
<gene>
    <name evidence="1" type="ORF">IXB50_03875</name>
</gene>
<keyword evidence="2" id="KW-1185">Reference proteome</keyword>
<evidence type="ECO:0000313" key="1">
    <source>
        <dbReference type="EMBL" id="MBT9314560.1"/>
    </source>
</evidence>
<evidence type="ECO:0000313" key="2">
    <source>
        <dbReference type="Proteomes" id="UP000717364"/>
    </source>
</evidence>
<organism evidence="1 2">
    <name type="scientific">Leptothoe spongobia TAU-MAC 1115</name>
    <dbReference type="NCBI Taxonomy" id="1967444"/>
    <lineage>
        <taxon>Bacteria</taxon>
        <taxon>Bacillati</taxon>
        <taxon>Cyanobacteriota</taxon>
        <taxon>Cyanophyceae</taxon>
        <taxon>Nodosilineales</taxon>
        <taxon>Cymatolegaceae</taxon>
        <taxon>Leptothoe</taxon>
        <taxon>Leptothoe spongobia</taxon>
    </lineage>
</organism>
<comment type="caution">
    <text evidence="1">The sequence shown here is derived from an EMBL/GenBank/DDBJ whole genome shotgun (WGS) entry which is preliminary data.</text>
</comment>
<protein>
    <submittedName>
        <fullName evidence="1">Uncharacterized protein</fullName>
    </submittedName>
</protein>
<sequence>MQRKQLRKQKRDIIVLSSVAVGLMLASVRVVGAESGPVKQVERTIAAKPHTQDELIRSIWINLNRPKIGYTSYTGDDGIEYGYVDCDTNLEYGLRALYCHIKPFVDYQKLTVKSGLPIFRQGPHTDAELSLRGEYAFGYYNPDFLTWIQEKVLVAPNDRVLKYRFQSVYDSKIRLIARVFYQAHQTLFRTPEEFEAVKQDYEIVRDYYQEILEADAGDRLSLRFAQETLTVNEIKNNYLTRIQNRHVPASDVGFDLGEDCRWLADYLATKHENTFEGEENSHYWYVAITSGGWWVRRSIDGTEEQFFEILTQLLEIYDSEWLNEQRLLEAKG</sequence>
<dbReference type="EMBL" id="JADOES010000005">
    <property type="protein sequence ID" value="MBT9314560.1"/>
    <property type="molecule type" value="Genomic_DNA"/>
</dbReference>
<accession>A0A947GFX7</accession>
<name>A0A947GFX7_9CYAN</name>
<dbReference type="AlphaFoldDB" id="A0A947GFX7"/>